<evidence type="ECO:0000313" key="5">
    <source>
        <dbReference type="EMBL" id="CAK0850434.1"/>
    </source>
</evidence>
<feature type="compositionally biased region" description="Low complexity" evidence="4">
    <location>
        <begin position="36"/>
        <end position="46"/>
    </location>
</feature>
<name>A0ABN9TVZ5_9DINO</name>
<evidence type="ECO:0000256" key="4">
    <source>
        <dbReference type="SAM" id="MobiDB-lite"/>
    </source>
</evidence>
<feature type="repeat" description="ANK" evidence="3">
    <location>
        <begin position="93"/>
        <end position="125"/>
    </location>
</feature>
<dbReference type="Gene3D" id="1.25.40.20">
    <property type="entry name" value="Ankyrin repeat-containing domain"/>
    <property type="match status" value="1"/>
</dbReference>
<proteinExistence type="predicted"/>
<accession>A0ABN9TVZ5</accession>
<dbReference type="Pfam" id="PF13857">
    <property type="entry name" value="Ank_5"/>
    <property type="match status" value="1"/>
</dbReference>
<keyword evidence="1" id="KW-0677">Repeat</keyword>
<gene>
    <name evidence="5" type="ORF">PCOR1329_LOCUS42850</name>
</gene>
<keyword evidence="6" id="KW-1185">Reference proteome</keyword>
<keyword evidence="2 3" id="KW-0040">ANK repeat</keyword>
<comment type="caution">
    <text evidence="5">The sequence shown here is derived from an EMBL/GenBank/DDBJ whole genome shotgun (WGS) entry which is preliminary data.</text>
</comment>
<evidence type="ECO:0000256" key="1">
    <source>
        <dbReference type="ARBA" id="ARBA00022737"/>
    </source>
</evidence>
<dbReference type="PANTHER" id="PTHR24173:SF74">
    <property type="entry name" value="ANKYRIN REPEAT DOMAIN-CONTAINING PROTEIN 16"/>
    <property type="match status" value="1"/>
</dbReference>
<organism evidence="5 6">
    <name type="scientific">Prorocentrum cordatum</name>
    <dbReference type="NCBI Taxonomy" id="2364126"/>
    <lineage>
        <taxon>Eukaryota</taxon>
        <taxon>Sar</taxon>
        <taxon>Alveolata</taxon>
        <taxon>Dinophyceae</taxon>
        <taxon>Prorocentrales</taxon>
        <taxon>Prorocentraceae</taxon>
        <taxon>Prorocentrum</taxon>
    </lineage>
</organism>
<feature type="region of interest" description="Disordered" evidence="4">
    <location>
        <begin position="353"/>
        <end position="377"/>
    </location>
</feature>
<dbReference type="PROSITE" id="PS50297">
    <property type="entry name" value="ANK_REP_REGION"/>
    <property type="match status" value="1"/>
</dbReference>
<dbReference type="PROSITE" id="PS50088">
    <property type="entry name" value="ANK_REPEAT"/>
    <property type="match status" value="1"/>
</dbReference>
<protein>
    <submittedName>
        <fullName evidence="5">Uncharacterized protein</fullName>
    </submittedName>
</protein>
<sequence>MLSPPVARPEKRRPACFQGRPSVLAAPPRSSPPLPASGRSGSSGPSREVLIWAATNARSDVLAHALDEERKDPDGDVAELLAAQPVVPGEQQPKGTALHVACRAGHVDIVRLLLLRNAPLGVCDHQRKTPYEAAVEGAPTAKLAQVRGAFEAELFKRAAGGDVSGAEAIARALMAGGVDVSSCDQGGYTPVAWAELFRRPPVAGTTPSEPETAFLSSMLDGLGNQCLDLLSGSQVEGRELGAGPELMEVIGGRRAADVAASFIGESSLETTGSAPAGFLYEVLDNAHYHIHGRTEGAAVVPTMEDESKFVATAVDDIHAMILKSSLVARGACRARAHGLVEATLIAPSAAGRPPLAAPAGAPPATVTGLEGRWREET</sequence>
<feature type="region of interest" description="Disordered" evidence="4">
    <location>
        <begin position="1"/>
        <end position="47"/>
    </location>
</feature>
<evidence type="ECO:0000256" key="2">
    <source>
        <dbReference type="ARBA" id="ARBA00023043"/>
    </source>
</evidence>
<reference evidence="5" key="1">
    <citation type="submission" date="2023-10" db="EMBL/GenBank/DDBJ databases">
        <authorList>
            <person name="Chen Y."/>
            <person name="Shah S."/>
            <person name="Dougan E. K."/>
            <person name="Thang M."/>
            <person name="Chan C."/>
        </authorList>
    </citation>
    <scope>NUCLEOTIDE SEQUENCE [LARGE SCALE GENOMIC DNA]</scope>
</reference>
<dbReference type="PANTHER" id="PTHR24173">
    <property type="entry name" value="ANKYRIN REPEAT CONTAINING"/>
    <property type="match status" value="1"/>
</dbReference>
<dbReference type="SUPFAM" id="SSF48403">
    <property type="entry name" value="Ankyrin repeat"/>
    <property type="match status" value="1"/>
</dbReference>
<dbReference type="InterPro" id="IPR036770">
    <property type="entry name" value="Ankyrin_rpt-contain_sf"/>
</dbReference>
<dbReference type="Proteomes" id="UP001189429">
    <property type="component" value="Unassembled WGS sequence"/>
</dbReference>
<feature type="compositionally biased region" description="Low complexity" evidence="4">
    <location>
        <begin position="353"/>
        <end position="364"/>
    </location>
</feature>
<dbReference type="InterPro" id="IPR002110">
    <property type="entry name" value="Ankyrin_rpt"/>
</dbReference>
<dbReference type="EMBL" id="CAUYUJ010015149">
    <property type="protein sequence ID" value="CAK0850434.1"/>
    <property type="molecule type" value="Genomic_DNA"/>
</dbReference>
<evidence type="ECO:0000256" key="3">
    <source>
        <dbReference type="PROSITE-ProRule" id="PRU00023"/>
    </source>
</evidence>
<evidence type="ECO:0000313" key="6">
    <source>
        <dbReference type="Proteomes" id="UP001189429"/>
    </source>
</evidence>